<evidence type="ECO:0000256" key="2">
    <source>
        <dbReference type="ARBA" id="ARBA00022448"/>
    </source>
</evidence>
<evidence type="ECO:0000256" key="4">
    <source>
        <dbReference type="ARBA" id="ARBA00022989"/>
    </source>
</evidence>
<sequence length="236" mass="26750">MDEKKLEQFFEVPMIIFGLLVIPVLYIQTTTTNPSLRILAFIVDILIWLAFVIEFVAGVSVASDKKKYTKQNWLNLFIILVSPPLPLRAFQGFEGLRIIRVLRVLRVFVVLGRGTKGFKKFYAKNSVNYIVYLTVILIFICGFIFSIFEKGKTLFDGIWWAIETVSTVGYGDIAPLTTGGRAIGIILIFLGIGFMSMLTAAISAYFVEKDTNQDTKQILDKLESLSRELEELKKNK</sequence>
<evidence type="ECO:0000256" key="3">
    <source>
        <dbReference type="ARBA" id="ARBA00022692"/>
    </source>
</evidence>
<feature type="transmembrane region" description="Helical" evidence="8">
    <location>
        <begin position="9"/>
        <end position="26"/>
    </location>
</feature>
<comment type="caution">
    <text evidence="10">The sequence shown here is derived from an EMBL/GenBank/DDBJ whole genome shotgun (WGS) entry which is preliminary data.</text>
</comment>
<proteinExistence type="predicted"/>
<dbReference type="InterPro" id="IPR028325">
    <property type="entry name" value="VG_K_chnl"/>
</dbReference>
<dbReference type="AlphaFoldDB" id="A0A150J388"/>
<keyword evidence="7 10" id="KW-0407">Ion channel</keyword>
<dbReference type="Pfam" id="PF07885">
    <property type="entry name" value="Ion_trans_2"/>
    <property type="match status" value="1"/>
</dbReference>
<evidence type="ECO:0000256" key="1">
    <source>
        <dbReference type="ARBA" id="ARBA00004141"/>
    </source>
</evidence>
<feature type="domain" description="Potassium channel" evidence="9">
    <location>
        <begin position="134"/>
        <end position="207"/>
    </location>
</feature>
<dbReference type="Proteomes" id="UP000075398">
    <property type="component" value="Unassembled WGS sequence"/>
</dbReference>
<keyword evidence="4 8" id="KW-1133">Transmembrane helix</keyword>
<dbReference type="PRINTS" id="PR00169">
    <property type="entry name" value="KCHANNEL"/>
</dbReference>
<evidence type="ECO:0000313" key="11">
    <source>
        <dbReference type="Proteomes" id="UP000075398"/>
    </source>
</evidence>
<gene>
    <name evidence="10" type="ORF">AMQ22_01247</name>
</gene>
<reference evidence="10 11" key="1">
    <citation type="journal article" date="2016" name="ISME J.">
        <title>Chasing the elusive Euryarchaeota class WSA2: genomes reveal a uniquely fastidious methyl-reducing methanogen.</title>
        <authorList>
            <person name="Nobu M.K."/>
            <person name="Narihiro T."/>
            <person name="Kuroda K."/>
            <person name="Mei R."/>
            <person name="Liu W.T."/>
        </authorList>
    </citation>
    <scope>NUCLEOTIDE SEQUENCE [LARGE SCALE GENOMIC DNA]</scope>
    <source>
        <strain evidence="10">U1lsi0528_Bin055</strain>
    </source>
</reference>
<evidence type="ECO:0000256" key="8">
    <source>
        <dbReference type="SAM" id="Phobius"/>
    </source>
</evidence>
<dbReference type="PATRIC" id="fig|1705409.3.peg.1293"/>
<dbReference type="GO" id="GO:0008076">
    <property type="term" value="C:voltage-gated potassium channel complex"/>
    <property type="evidence" value="ECO:0007669"/>
    <property type="project" value="InterPro"/>
</dbReference>
<dbReference type="InterPro" id="IPR027359">
    <property type="entry name" value="Volt_channel_dom_sf"/>
</dbReference>
<dbReference type="Gene3D" id="1.10.287.70">
    <property type="match status" value="1"/>
</dbReference>
<feature type="transmembrane region" description="Helical" evidence="8">
    <location>
        <begin position="182"/>
        <end position="207"/>
    </location>
</feature>
<dbReference type="PANTHER" id="PTHR11537:SF254">
    <property type="entry name" value="POTASSIUM VOLTAGE-GATED CHANNEL PROTEIN SHAB"/>
    <property type="match status" value="1"/>
</dbReference>
<keyword evidence="6 8" id="KW-0472">Membrane</keyword>
<protein>
    <submittedName>
        <fullName evidence="10">Voltage-gated potassium channel</fullName>
    </submittedName>
</protein>
<dbReference type="SUPFAM" id="SSF81324">
    <property type="entry name" value="Voltage-gated potassium channels"/>
    <property type="match status" value="1"/>
</dbReference>
<keyword evidence="3 8" id="KW-0812">Transmembrane</keyword>
<evidence type="ECO:0000256" key="5">
    <source>
        <dbReference type="ARBA" id="ARBA00023065"/>
    </source>
</evidence>
<dbReference type="EMBL" id="LNGC01000053">
    <property type="protein sequence ID" value="KYC51618.1"/>
    <property type="molecule type" value="Genomic_DNA"/>
</dbReference>
<evidence type="ECO:0000256" key="7">
    <source>
        <dbReference type="ARBA" id="ARBA00023303"/>
    </source>
</evidence>
<evidence type="ECO:0000313" key="10">
    <source>
        <dbReference type="EMBL" id="KYC51618.1"/>
    </source>
</evidence>
<dbReference type="PANTHER" id="PTHR11537">
    <property type="entry name" value="VOLTAGE-GATED POTASSIUM CHANNEL"/>
    <property type="match status" value="1"/>
</dbReference>
<evidence type="ECO:0000259" key="9">
    <source>
        <dbReference type="Pfam" id="PF07885"/>
    </source>
</evidence>
<accession>A0A150J388</accession>
<dbReference type="Gene3D" id="1.20.120.350">
    <property type="entry name" value="Voltage-gated potassium channels. Chain C"/>
    <property type="match status" value="1"/>
</dbReference>
<dbReference type="InterPro" id="IPR013099">
    <property type="entry name" value="K_chnl_dom"/>
</dbReference>
<feature type="transmembrane region" description="Helical" evidence="8">
    <location>
        <begin position="38"/>
        <end position="61"/>
    </location>
</feature>
<dbReference type="GO" id="GO:0001508">
    <property type="term" value="P:action potential"/>
    <property type="evidence" value="ECO:0007669"/>
    <property type="project" value="TreeGrafter"/>
</dbReference>
<name>A0A150J388_9EURY</name>
<dbReference type="GO" id="GO:0005249">
    <property type="term" value="F:voltage-gated potassium channel activity"/>
    <property type="evidence" value="ECO:0007669"/>
    <property type="project" value="InterPro"/>
</dbReference>
<organism evidence="10 11">
    <name type="scientific">Candidatus Methanofastidiosum methylothiophilum</name>
    <dbReference type="NCBI Taxonomy" id="1705564"/>
    <lineage>
        <taxon>Archaea</taxon>
        <taxon>Methanobacteriati</taxon>
        <taxon>Methanobacteriota</taxon>
        <taxon>Stenosarchaea group</taxon>
        <taxon>Candidatus Methanofastidiosia</taxon>
        <taxon>Candidatus Methanofastidiosales</taxon>
        <taxon>Candidatus Methanofastidiosaceae</taxon>
        <taxon>Candidatus Methanofastidiosum</taxon>
    </lineage>
</organism>
<evidence type="ECO:0000256" key="6">
    <source>
        <dbReference type="ARBA" id="ARBA00023136"/>
    </source>
</evidence>
<keyword evidence="2" id="KW-0813">Transport</keyword>
<comment type="subcellular location">
    <subcellularLocation>
        <location evidence="1">Membrane</location>
        <topology evidence="1">Multi-pass membrane protein</topology>
    </subcellularLocation>
</comment>
<feature type="transmembrane region" description="Helical" evidence="8">
    <location>
        <begin position="127"/>
        <end position="148"/>
    </location>
</feature>
<keyword evidence="5" id="KW-0406">Ion transport</keyword>